<proteinExistence type="predicted"/>
<comment type="caution">
    <text evidence="1">The sequence shown here is derived from an EMBL/GenBank/DDBJ whole genome shotgun (WGS) entry which is preliminary data.</text>
</comment>
<evidence type="ECO:0000313" key="2">
    <source>
        <dbReference type="Proteomes" id="UP000533324"/>
    </source>
</evidence>
<organism evidence="1 2">
    <name type="scientific">Campylobacter lari</name>
    <dbReference type="NCBI Taxonomy" id="201"/>
    <lineage>
        <taxon>Bacteria</taxon>
        <taxon>Pseudomonadati</taxon>
        <taxon>Campylobacterota</taxon>
        <taxon>Epsilonproteobacteria</taxon>
        <taxon>Campylobacterales</taxon>
        <taxon>Campylobacteraceae</taxon>
        <taxon>Campylobacter</taxon>
    </lineage>
</organism>
<reference evidence="1 2" key="1">
    <citation type="submission" date="2018-05" db="EMBL/GenBank/DDBJ databases">
        <authorList>
            <consortium name="PulseNet: The National Subtyping Network for Foodborne Disease Surveillance"/>
            <person name="Tarr C.L."/>
            <person name="Trees E."/>
            <person name="Katz L.S."/>
            <person name="Carleton-Romer H.A."/>
            <person name="Stroika S."/>
            <person name="Kucerova Z."/>
            <person name="Roache K.F."/>
            <person name="Sabol A.L."/>
            <person name="Besser J."/>
            <person name="Gerner-Smidt P."/>
        </authorList>
    </citation>
    <scope>NUCLEOTIDE SEQUENCE [LARGE SCALE GENOMIC DNA]</scope>
    <source>
        <strain evidence="1 2">1988D-2602</strain>
    </source>
</reference>
<gene>
    <name evidence="1" type="ORF">A0Y59_07670</name>
</gene>
<protein>
    <submittedName>
        <fullName evidence="1">Uncharacterized protein</fullName>
    </submittedName>
</protein>
<dbReference type="EMBL" id="AABVCV010000016">
    <property type="protein sequence ID" value="EAJ1255041.1"/>
    <property type="molecule type" value="Genomic_DNA"/>
</dbReference>
<accession>A0A7U8ARA5</accession>
<dbReference type="AlphaFoldDB" id="A0A7U8ARA5"/>
<evidence type="ECO:0000313" key="1">
    <source>
        <dbReference type="EMBL" id="EAJ1255041.1"/>
    </source>
</evidence>
<dbReference type="Proteomes" id="UP000533324">
    <property type="component" value="Unassembled WGS sequence"/>
</dbReference>
<sequence>MSYSIDIKDLAHNFENINREKLIKALILLENQNAFIGLEPLQIEAILDEVYAFYNNNKFSTFIHNELNHIVETEIIKQNSIKKEQEISRGF</sequence>
<name>A0A7U8ARA5_CAMLA</name>